<dbReference type="CDD" id="cd07729">
    <property type="entry name" value="AHL_lactonase_MBL-fold"/>
    <property type="match status" value="1"/>
</dbReference>
<dbReference type="InterPro" id="IPR036866">
    <property type="entry name" value="RibonucZ/Hydroxyglut_hydro"/>
</dbReference>
<keyword evidence="5" id="KW-0862">Zinc</keyword>
<accession>A0A4Y9L8M2</accession>
<gene>
    <name evidence="7" type="ORF">E4K65_41080</name>
</gene>
<evidence type="ECO:0000256" key="4">
    <source>
        <dbReference type="ARBA" id="ARBA00022801"/>
    </source>
</evidence>
<evidence type="ECO:0000256" key="3">
    <source>
        <dbReference type="ARBA" id="ARBA00022723"/>
    </source>
</evidence>
<comment type="similarity">
    <text evidence="2">Belongs to the metallo-beta-lactamase superfamily.</text>
</comment>
<dbReference type="InterPro" id="IPR001279">
    <property type="entry name" value="Metallo-B-lactamas"/>
</dbReference>
<organism evidence="7 8">
    <name type="scientific">Bradyrhizobium niftali</name>
    <dbReference type="NCBI Taxonomy" id="2560055"/>
    <lineage>
        <taxon>Bacteria</taxon>
        <taxon>Pseudomonadati</taxon>
        <taxon>Pseudomonadota</taxon>
        <taxon>Alphaproteobacteria</taxon>
        <taxon>Hyphomicrobiales</taxon>
        <taxon>Nitrobacteraceae</taxon>
        <taxon>Bradyrhizobium</taxon>
    </lineage>
</organism>
<comment type="caution">
    <text evidence="7">The sequence shown here is derived from an EMBL/GenBank/DDBJ whole genome shotgun (WGS) entry which is preliminary data.</text>
</comment>
<dbReference type="Proteomes" id="UP000297966">
    <property type="component" value="Unassembled WGS sequence"/>
</dbReference>
<name>A0A4Y9L8M2_9BRAD</name>
<dbReference type="GO" id="GO:0046872">
    <property type="term" value="F:metal ion binding"/>
    <property type="evidence" value="ECO:0007669"/>
    <property type="project" value="UniProtKB-KW"/>
</dbReference>
<dbReference type="GO" id="GO:0016787">
    <property type="term" value="F:hydrolase activity"/>
    <property type="evidence" value="ECO:0007669"/>
    <property type="project" value="UniProtKB-KW"/>
</dbReference>
<reference evidence="7 8" key="1">
    <citation type="submission" date="2019-03" db="EMBL/GenBank/DDBJ databases">
        <title>Bradyrhizobium diversity isolated from nodules of Chamaecrista fasciculata.</title>
        <authorList>
            <person name="Klepa M.S."/>
            <person name="Urquiaga M.O."/>
            <person name="Hungria M."/>
            <person name="Delamuta J.R."/>
        </authorList>
    </citation>
    <scope>NUCLEOTIDE SEQUENCE [LARGE SCALE GENOMIC DNA]</scope>
    <source>
        <strain evidence="7 8">CNPSo 3448</strain>
    </source>
</reference>
<dbReference type="SUPFAM" id="SSF56281">
    <property type="entry name" value="Metallo-hydrolase/oxidoreductase"/>
    <property type="match status" value="1"/>
</dbReference>
<keyword evidence="4" id="KW-0378">Hydrolase</keyword>
<dbReference type="AlphaFoldDB" id="A0A4Y9L8M2"/>
<evidence type="ECO:0000313" key="8">
    <source>
        <dbReference type="Proteomes" id="UP000297966"/>
    </source>
</evidence>
<evidence type="ECO:0000256" key="1">
    <source>
        <dbReference type="ARBA" id="ARBA00001947"/>
    </source>
</evidence>
<evidence type="ECO:0000259" key="6">
    <source>
        <dbReference type="SMART" id="SM00849"/>
    </source>
</evidence>
<dbReference type="EMBL" id="SPQT01000038">
    <property type="protein sequence ID" value="TFV39037.1"/>
    <property type="molecule type" value="Genomic_DNA"/>
</dbReference>
<dbReference type="Pfam" id="PF00753">
    <property type="entry name" value="Lactamase_B"/>
    <property type="match status" value="1"/>
</dbReference>
<proteinExistence type="inferred from homology"/>
<dbReference type="SMART" id="SM00849">
    <property type="entry name" value="Lactamase_B"/>
    <property type="match status" value="1"/>
</dbReference>
<evidence type="ECO:0000256" key="2">
    <source>
        <dbReference type="ARBA" id="ARBA00007749"/>
    </source>
</evidence>
<protein>
    <submittedName>
        <fullName evidence="7">N-acyl homoserine lactonase family protein</fullName>
    </submittedName>
</protein>
<sequence>MAWCTRASPTVHSQKSKTKSKIMGNAYEIYALRYATMSPRTPHMNFLAPDPHDSAAQDLDYFVWLIRGGGRDILVDTGFNAEEASARARKLTLNPVDALERFGVAASSIRDIVVTHLHYDHAGNLDRFPNARFHLQEREMAYATGRCMCNGLLRHPFSVEHVTQMVRHVYGERVTFYSGDGEIASGVTVHRVGGHSDGLQVVKVETARGPVVLASDAAHYYANLQRRSPFPIVYNVGDMAVGWETIERLAGHPDRFIPGHDPIVTEIYPRASDKVDAWALHLPPSKSFAK</sequence>
<dbReference type="PANTHER" id="PTHR42978">
    <property type="entry name" value="QUORUM-QUENCHING LACTONASE YTNP-RELATED-RELATED"/>
    <property type="match status" value="1"/>
</dbReference>
<evidence type="ECO:0000256" key="5">
    <source>
        <dbReference type="ARBA" id="ARBA00022833"/>
    </source>
</evidence>
<evidence type="ECO:0000313" key="7">
    <source>
        <dbReference type="EMBL" id="TFV39037.1"/>
    </source>
</evidence>
<keyword evidence="3" id="KW-0479">Metal-binding</keyword>
<keyword evidence="8" id="KW-1185">Reference proteome</keyword>
<dbReference type="Gene3D" id="3.60.15.10">
    <property type="entry name" value="Ribonuclease Z/Hydroxyacylglutathione hydrolase-like"/>
    <property type="match status" value="1"/>
</dbReference>
<comment type="cofactor">
    <cofactor evidence="1">
        <name>Zn(2+)</name>
        <dbReference type="ChEBI" id="CHEBI:29105"/>
    </cofactor>
</comment>
<dbReference type="OrthoDB" id="9773738at2"/>
<dbReference type="InterPro" id="IPR051013">
    <property type="entry name" value="MBL_superfamily_lactonases"/>
</dbReference>
<dbReference type="PANTHER" id="PTHR42978:SF7">
    <property type="entry name" value="METALLO-HYDROLASE RV2300C-RELATED"/>
    <property type="match status" value="1"/>
</dbReference>
<feature type="domain" description="Metallo-beta-lactamase" evidence="6">
    <location>
        <begin position="60"/>
        <end position="260"/>
    </location>
</feature>